<evidence type="ECO:0000256" key="1">
    <source>
        <dbReference type="SAM" id="MobiDB-lite"/>
    </source>
</evidence>
<name>A0A1E1L2N5_9HELO</name>
<comment type="caution">
    <text evidence="2">The sequence shown here is derived from an EMBL/GenBank/DDBJ whole genome shotgun (WGS) entry which is preliminary data.</text>
</comment>
<dbReference type="Proteomes" id="UP000178129">
    <property type="component" value="Unassembled WGS sequence"/>
</dbReference>
<evidence type="ECO:0000313" key="2">
    <source>
        <dbReference type="EMBL" id="CZT04782.1"/>
    </source>
</evidence>
<keyword evidence="3" id="KW-1185">Reference proteome</keyword>
<proteinExistence type="predicted"/>
<dbReference type="InParanoid" id="A0A1E1L2N5"/>
<protein>
    <submittedName>
        <fullName evidence="2">Uncharacterized protein</fullName>
    </submittedName>
</protein>
<feature type="compositionally biased region" description="Basic and acidic residues" evidence="1">
    <location>
        <begin position="1"/>
        <end position="10"/>
    </location>
</feature>
<gene>
    <name evidence="2" type="ORF">RCO7_10716</name>
</gene>
<accession>A0A1E1L2N5</accession>
<organism evidence="2 3">
    <name type="scientific">Rhynchosporium graminicola</name>
    <dbReference type="NCBI Taxonomy" id="2792576"/>
    <lineage>
        <taxon>Eukaryota</taxon>
        <taxon>Fungi</taxon>
        <taxon>Dikarya</taxon>
        <taxon>Ascomycota</taxon>
        <taxon>Pezizomycotina</taxon>
        <taxon>Leotiomycetes</taxon>
        <taxon>Helotiales</taxon>
        <taxon>Ploettnerulaceae</taxon>
        <taxon>Rhynchosporium</taxon>
    </lineage>
</organism>
<evidence type="ECO:0000313" key="3">
    <source>
        <dbReference type="Proteomes" id="UP000178129"/>
    </source>
</evidence>
<feature type="region of interest" description="Disordered" evidence="1">
    <location>
        <begin position="1"/>
        <end position="26"/>
    </location>
</feature>
<dbReference type="EMBL" id="FJUW01000033">
    <property type="protein sequence ID" value="CZT04782.1"/>
    <property type="molecule type" value="Genomic_DNA"/>
</dbReference>
<dbReference type="AlphaFoldDB" id="A0A1E1L2N5"/>
<sequence>MKQVSKGERVKAKKNRQKMLTKSSVRPGQGYARVVISQSDASGEPTLFCSYEGKEDH</sequence>
<reference evidence="3" key="1">
    <citation type="submission" date="2016-03" db="EMBL/GenBank/DDBJ databases">
        <authorList>
            <person name="Ploux O."/>
        </authorList>
    </citation>
    <scope>NUCLEOTIDE SEQUENCE [LARGE SCALE GENOMIC DNA]</scope>
    <source>
        <strain evidence="3">UK7</strain>
    </source>
</reference>